<dbReference type="EMBL" id="AP023321">
    <property type="protein sequence ID" value="BCI59797.1"/>
    <property type="molecule type" value="Genomic_DNA"/>
</dbReference>
<protein>
    <submittedName>
        <fullName evidence="1">Uncharacterized protein</fullName>
    </submittedName>
</protein>
<evidence type="ECO:0000313" key="1">
    <source>
        <dbReference type="EMBL" id="BCI59797.1"/>
    </source>
</evidence>
<organism evidence="1 2">
    <name type="scientific">Solibaculum mannosilyticum</name>
    <dbReference type="NCBI Taxonomy" id="2780922"/>
    <lineage>
        <taxon>Bacteria</taxon>
        <taxon>Bacillati</taxon>
        <taxon>Bacillota</taxon>
        <taxon>Clostridia</taxon>
        <taxon>Eubacteriales</taxon>
        <taxon>Oscillospiraceae</taxon>
        <taxon>Solibaculum</taxon>
    </lineage>
</organism>
<dbReference type="AlphaFoldDB" id="A0A7I8CZ88"/>
<reference evidence="2" key="1">
    <citation type="submission" date="2020-07" db="EMBL/GenBank/DDBJ databases">
        <title>Complete genome sequencing of Clostridia bacterium strain 12CBH8.</title>
        <authorList>
            <person name="Sakamoto M."/>
            <person name="Murakami T."/>
            <person name="Mori H."/>
        </authorList>
    </citation>
    <scope>NUCLEOTIDE SEQUENCE [LARGE SCALE GENOMIC DNA]</scope>
    <source>
        <strain evidence="2">12CBH8</strain>
    </source>
</reference>
<sequence>MTRNHDFRCISDPIPKLDEKQHAAFLNHVEKALLYVLEKKTLLTHSQWERCMEELENPPSAKR</sequence>
<evidence type="ECO:0000313" key="2">
    <source>
        <dbReference type="Proteomes" id="UP000593890"/>
    </source>
</evidence>
<accession>A0A7I8CZ88</accession>
<dbReference type="RefSeq" id="WP_099323193.1">
    <property type="nucleotide sequence ID" value="NZ_AP023321.1"/>
</dbReference>
<gene>
    <name evidence="1" type="ORF">C12CBH8_04360</name>
</gene>
<proteinExistence type="predicted"/>
<dbReference type="Proteomes" id="UP000593890">
    <property type="component" value="Chromosome"/>
</dbReference>
<dbReference type="KEGG" id="sman:C12CBH8_04360"/>
<name>A0A7I8CZ88_9FIRM</name>
<keyword evidence="2" id="KW-1185">Reference proteome</keyword>